<dbReference type="CDD" id="cd00211">
    <property type="entry name" value="PTS_IIA_fru"/>
    <property type="match status" value="1"/>
</dbReference>
<evidence type="ECO:0000313" key="17">
    <source>
        <dbReference type="EMBL" id="VZR98122.1"/>
    </source>
</evidence>
<dbReference type="GO" id="GO:0016301">
    <property type="term" value="F:kinase activity"/>
    <property type="evidence" value="ECO:0007669"/>
    <property type="project" value="UniProtKB-KW"/>
</dbReference>
<keyword evidence="5" id="KW-0762">Sugar transport</keyword>
<evidence type="ECO:0000256" key="10">
    <source>
        <dbReference type="ARBA" id="ARBA00022989"/>
    </source>
</evidence>
<feature type="transmembrane region" description="Helical" evidence="13">
    <location>
        <begin position="400"/>
        <end position="419"/>
    </location>
</feature>
<dbReference type="PROSITE" id="PS51104">
    <property type="entry name" value="PTS_EIIC_TYPE_2"/>
    <property type="match status" value="1"/>
</dbReference>
<dbReference type="GO" id="GO:0022877">
    <property type="term" value="F:protein-N(PI)-phosphohistidine-fructose phosphotransferase system transporter activity"/>
    <property type="evidence" value="ECO:0007669"/>
    <property type="project" value="InterPro"/>
</dbReference>
<feature type="transmembrane region" description="Helical" evidence="13">
    <location>
        <begin position="521"/>
        <end position="541"/>
    </location>
</feature>
<evidence type="ECO:0000256" key="1">
    <source>
        <dbReference type="ARBA" id="ARBA00004429"/>
    </source>
</evidence>
<evidence type="ECO:0000256" key="7">
    <source>
        <dbReference type="ARBA" id="ARBA00022683"/>
    </source>
</evidence>
<keyword evidence="6" id="KW-0808">Transferase</keyword>
<dbReference type="CDD" id="cd05569">
    <property type="entry name" value="PTS_IIB_fructose"/>
    <property type="match status" value="1"/>
</dbReference>
<dbReference type="PROSITE" id="PS51094">
    <property type="entry name" value="PTS_EIIA_TYPE_2"/>
    <property type="match status" value="1"/>
</dbReference>
<feature type="transmembrane region" description="Helical" evidence="13">
    <location>
        <begin position="431"/>
        <end position="457"/>
    </location>
</feature>
<evidence type="ECO:0000256" key="11">
    <source>
        <dbReference type="ARBA" id="ARBA00023136"/>
    </source>
</evidence>
<dbReference type="Pfam" id="PF00359">
    <property type="entry name" value="PTS_EIIA_2"/>
    <property type="match status" value="1"/>
</dbReference>
<evidence type="ECO:0000256" key="3">
    <source>
        <dbReference type="ARBA" id="ARBA00022475"/>
    </source>
</evidence>
<dbReference type="InterPro" id="IPR003353">
    <property type="entry name" value="PTS_IIB_fruc"/>
</dbReference>
<dbReference type="InterPro" id="IPR036095">
    <property type="entry name" value="PTS_EIIB-like_sf"/>
</dbReference>
<dbReference type="InterPro" id="IPR013011">
    <property type="entry name" value="PTS_EIIB_2"/>
</dbReference>
<evidence type="ECO:0000256" key="5">
    <source>
        <dbReference type="ARBA" id="ARBA00022597"/>
    </source>
</evidence>
<dbReference type="InterPro" id="IPR016152">
    <property type="entry name" value="PTrfase/Anion_transptr"/>
</dbReference>
<keyword evidence="2" id="KW-0813">Transport</keyword>
<dbReference type="SUPFAM" id="SSF52794">
    <property type="entry name" value="PTS system IIB component-like"/>
    <property type="match status" value="1"/>
</dbReference>
<dbReference type="Gene3D" id="3.40.930.10">
    <property type="entry name" value="Mannitol-specific EII, Chain A"/>
    <property type="match status" value="1"/>
</dbReference>
<evidence type="ECO:0000256" key="9">
    <source>
        <dbReference type="ARBA" id="ARBA00022777"/>
    </source>
</evidence>
<keyword evidence="7" id="KW-0598">Phosphotransferase system</keyword>
<name>A0A654IIT6_9MOLU</name>
<evidence type="ECO:0000259" key="16">
    <source>
        <dbReference type="PROSITE" id="PS51104"/>
    </source>
</evidence>
<dbReference type="InterPro" id="IPR003352">
    <property type="entry name" value="PTS_EIIC"/>
</dbReference>
<keyword evidence="4" id="KW-0597">Phosphoprotein</keyword>
<dbReference type="InterPro" id="IPR002178">
    <property type="entry name" value="PTS_EIIA_type-2_dom"/>
</dbReference>
<feature type="transmembrane region" description="Helical" evidence="13">
    <location>
        <begin position="305"/>
        <end position="328"/>
    </location>
</feature>
<keyword evidence="3" id="KW-1003">Cell membrane</keyword>
<evidence type="ECO:0000259" key="14">
    <source>
        <dbReference type="PROSITE" id="PS51094"/>
    </source>
</evidence>
<evidence type="ECO:0000259" key="15">
    <source>
        <dbReference type="PROSITE" id="PS51099"/>
    </source>
</evidence>
<dbReference type="EMBL" id="LR739235">
    <property type="protein sequence ID" value="VZR98122.1"/>
    <property type="molecule type" value="Genomic_DNA"/>
</dbReference>
<dbReference type="PROSITE" id="PS51099">
    <property type="entry name" value="PTS_EIIB_TYPE_2"/>
    <property type="match status" value="1"/>
</dbReference>
<dbReference type="AlphaFoldDB" id="A0A654IIT6"/>
<dbReference type="RefSeq" id="WP_278288252.1">
    <property type="nucleotide sequence ID" value="NZ_CP113495.1"/>
</dbReference>
<evidence type="ECO:0000256" key="13">
    <source>
        <dbReference type="SAM" id="Phobius"/>
    </source>
</evidence>
<organism evidence="17">
    <name type="scientific">Mycoplasma feriruminatoris</name>
    <dbReference type="NCBI Taxonomy" id="1179777"/>
    <lineage>
        <taxon>Bacteria</taxon>
        <taxon>Bacillati</taxon>
        <taxon>Mycoplasmatota</taxon>
        <taxon>Mollicutes</taxon>
        <taxon>Mycoplasmataceae</taxon>
        <taxon>Mycoplasma</taxon>
    </lineage>
</organism>
<dbReference type="SUPFAM" id="SSF55804">
    <property type="entry name" value="Phoshotransferase/anion transport protein"/>
    <property type="match status" value="1"/>
</dbReference>
<feature type="transmembrane region" description="Helical" evidence="13">
    <location>
        <begin position="340"/>
        <end position="361"/>
    </location>
</feature>
<dbReference type="Gene3D" id="3.40.50.2300">
    <property type="match status" value="1"/>
</dbReference>
<dbReference type="PANTHER" id="PTHR30505:SF0">
    <property type="entry name" value="FRUCTOSE-LIKE PTS SYSTEM EIIBC COMPONENT-RELATED"/>
    <property type="match status" value="1"/>
</dbReference>
<evidence type="ECO:0000256" key="6">
    <source>
        <dbReference type="ARBA" id="ARBA00022679"/>
    </source>
</evidence>
<evidence type="ECO:0000256" key="8">
    <source>
        <dbReference type="ARBA" id="ARBA00022692"/>
    </source>
</evidence>
<dbReference type="InterPro" id="IPR003501">
    <property type="entry name" value="PTS_EIIB_2/3"/>
</dbReference>
<reference evidence="17" key="1">
    <citation type="submission" date="2019-11" db="EMBL/GenBank/DDBJ databases">
        <authorList>
            <person name="Falquet L."/>
            <person name="Falquet L."/>
        </authorList>
    </citation>
    <scope>NUCLEOTIDE SEQUENCE</scope>
    <source>
        <strain evidence="17">8756-13</strain>
    </source>
</reference>
<proteinExistence type="predicted"/>
<keyword evidence="12" id="KW-0175">Coiled coil</keyword>
<accession>A0A654IIT6</accession>
<dbReference type="Pfam" id="PF02302">
    <property type="entry name" value="PTS_IIB"/>
    <property type="match status" value="1"/>
</dbReference>
<comment type="subcellular location">
    <subcellularLocation>
        <location evidence="1">Cell inner membrane</location>
        <topology evidence="1">Multi-pass membrane protein</topology>
    </subcellularLocation>
</comment>
<dbReference type="NCBIfam" id="TIGR01427">
    <property type="entry name" value="PTS_IIC_fructo"/>
    <property type="match status" value="1"/>
</dbReference>
<protein>
    <submittedName>
        <fullName evidence="17">PTS system mannose-specific EIIBCA component</fullName>
    </submittedName>
</protein>
<feature type="domain" description="PTS EIIA type-2" evidence="14">
    <location>
        <begin position="3"/>
        <end position="150"/>
    </location>
</feature>
<feature type="transmembrane region" description="Helical" evidence="13">
    <location>
        <begin position="580"/>
        <end position="597"/>
    </location>
</feature>
<feature type="transmembrane region" description="Helical" evidence="13">
    <location>
        <begin position="623"/>
        <end position="645"/>
    </location>
</feature>
<dbReference type="Pfam" id="PF02378">
    <property type="entry name" value="PTS_EIIC"/>
    <property type="match status" value="1"/>
</dbReference>
<feature type="coiled-coil region" evidence="12">
    <location>
        <begin position="704"/>
        <end position="731"/>
    </location>
</feature>
<keyword evidence="9" id="KW-0418">Kinase</keyword>
<dbReference type="GO" id="GO:0009401">
    <property type="term" value="P:phosphoenolpyruvate-dependent sugar phosphotransferase system"/>
    <property type="evidence" value="ECO:0007669"/>
    <property type="project" value="UniProtKB-KW"/>
</dbReference>
<dbReference type="GO" id="GO:0090563">
    <property type="term" value="F:protein-phosphocysteine-sugar phosphotransferase activity"/>
    <property type="evidence" value="ECO:0007669"/>
    <property type="project" value="TreeGrafter"/>
</dbReference>
<keyword evidence="11 13" id="KW-0472">Membrane</keyword>
<sequence length="808" mass="89055">MDNIFKKDYIFLNVDLKTKQEVFEFIGSKAKELEIVTSKKALVDGFKLREKEGTTGFEDGFAIPHPKDVKQIKKAAVFVLKFKNPIEWNSLDNQPIQIAIALLTPSSTEQNNSHLTLLSKVAVKLTDQEFKIKLKQAKTKKEILDILTFEKQSNQIKQETIDKQIDQESNNKLKIVAITSCTVGIAHTYMAEEKLLQTAPKLNYEIRVETQGSKGIGTPLTSKEIKEADVVLIATDTAVDLTRFIGKKIYKTKVSNAIKDPEKTINDALKLGVIHNSSNQEFETKNVKNQDKVGVLQHILAGISYMVPIIILGGICLAVSLGLAKAIYGADAAPKGFLKYLEAIGGASFTLMIAILGGFIANSIGGRAAIAPAMVGSFIGNDPKNFANWIPGLGQIQTPMGFIGAIIAGLVVGYFVRWVNTWKVPKTLAPAMPIFFIPLVGGIGISFIFIFVLGAPIGFIMNHVSTWIKNVYTSQTSIWIGLALGIILGAMAGFDMGGPINKIAFVTCSALITEKIYEPMGAMAAAIPVAPLGMGLTTLLFKKFFNSTERQLGVAALIMGSIGISEGAIPFAIRDPRRAILCNVLGSAVAGGVAGALKVQDFAAHGGPIVWVLGAVPYGIQSFYFFIAVLIGVIVTTLVYGFWMIQESGKLGSVREAYVWSLIETKKAKNEFISEKKQEINTIKNNTKNKNLTQEQLDQIQNINNQITTYISEYKNKLKQLKESYLKLNKEEKVFMNNKKSEINNYKKQTHTKYSQQISDLKQNTNLEAKQLHKNIKDLKTKEKQDIIDYSKTLRSEFSNKFKMINSL</sequence>
<dbReference type="PANTHER" id="PTHR30505">
    <property type="entry name" value="FRUCTOSE-LIKE PERMEASE"/>
    <property type="match status" value="1"/>
</dbReference>
<dbReference type="InterPro" id="IPR013014">
    <property type="entry name" value="PTS_EIIC_2"/>
</dbReference>
<feature type="domain" description="PTS EIIB type-2" evidence="15">
    <location>
        <begin position="175"/>
        <end position="270"/>
    </location>
</feature>
<keyword evidence="10 13" id="KW-1133">Transmembrane helix</keyword>
<feature type="transmembrane region" description="Helical" evidence="13">
    <location>
        <begin position="553"/>
        <end position="573"/>
    </location>
</feature>
<dbReference type="GO" id="GO:0005351">
    <property type="term" value="F:carbohydrate:proton symporter activity"/>
    <property type="evidence" value="ECO:0007669"/>
    <property type="project" value="InterPro"/>
</dbReference>
<dbReference type="InterPro" id="IPR006327">
    <property type="entry name" value="PTS_IIC_fruc"/>
</dbReference>
<dbReference type="NCBIfam" id="TIGR00829">
    <property type="entry name" value="FRU"/>
    <property type="match status" value="1"/>
</dbReference>
<evidence type="ECO:0000256" key="12">
    <source>
        <dbReference type="SAM" id="Coils"/>
    </source>
</evidence>
<evidence type="ECO:0000256" key="2">
    <source>
        <dbReference type="ARBA" id="ARBA00022448"/>
    </source>
</evidence>
<dbReference type="InterPro" id="IPR050864">
    <property type="entry name" value="Bacterial_PTS_Sugar_Transport"/>
</dbReference>
<feature type="domain" description="PTS EIIC type-2" evidence="16">
    <location>
        <begin position="295"/>
        <end position="643"/>
    </location>
</feature>
<feature type="transmembrane region" description="Helical" evidence="13">
    <location>
        <begin position="477"/>
        <end position="494"/>
    </location>
</feature>
<dbReference type="GO" id="GO:0005886">
    <property type="term" value="C:plasma membrane"/>
    <property type="evidence" value="ECO:0007669"/>
    <property type="project" value="UniProtKB-SubCell"/>
</dbReference>
<evidence type="ECO:0000256" key="4">
    <source>
        <dbReference type="ARBA" id="ARBA00022553"/>
    </source>
</evidence>
<keyword evidence="8 13" id="KW-0812">Transmembrane</keyword>
<gene>
    <name evidence="17" type="primary">manP</name>
    <name evidence="17" type="ORF">MF5295_00634</name>
</gene>